<dbReference type="InterPro" id="IPR007029">
    <property type="entry name" value="YHS_dom"/>
</dbReference>
<comment type="caution">
    <text evidence="2">The sequence shown here is derived from an EMBL/GenBank/DDBJ whole genome shotgun (WGS) entry which is preliminary data.</text>
</comment>
<dbReference type="GO" id="GO:0016491">
    <property type="term" value="F:oxidoreductase activity"/>
    <property type="evidence" value="ECO:0007669"/>
    <property type="project" value="InterPro"/>
</dbReference>
<protein>
    <submittedName>
        <fullName evidence="2">ATPase P</fullName>
    </submittedName>
</protein>
<dbReference type="RefSeq" id="WP_078773147.1">
    <property type="nucleotide sequence ID" value="NZ_CBCSBR010000036.1"/>
</dbReference>
<gene>
    <name evidence="2" type="ORF">BAZ10_11565</name>
</gene>
<name>A0A1T3M9E8_9FLAO</name>
<dbReference type="InterPro" id="IPR011017">
    <property type="entry name" value="TRASH_dom"/>
</dbReference>
<dbReference type="InterPro" id="IPR012348">
    <property type="entry name" value="RNR-like"/>
</dbReference>
<sequence length="89" mass="10078">MKQYILTILCSVSIFSCAKQEPTVKHVMKAGEGPILKNVKVVNEDDPVCHMKTAEFLKDTAVYKGNIYGFCSDNCKKTFKKNPDKYVQK</sequence>
<dbReference type="EMBL" id="MAHX01000021">
    <property type="protein sequence ID" value="OPC61099.1"/>
    <property type="molecule type" value="Genomic_DNA"/>
</dbReference>
<dbReference type="Proteomes" id="UP000190813">
    <property type="component" value="Unassembled WGS sequence"/>
</dbReference>
<dbReference type="Pfam" id="PF04945">
    <property type="entry name" value="YHS"/>
    <property type="match status" value="1"/>
</dbReference>
<evidence type="ECO:0000313" key="2">
    <source>
        <dbReference type="EMBL" id="OPC61099.1"/>
    </source>
</evidence>
<evidence type="ECO:0000259" key="1">
    <source>
        <dbReference type="SMART" id="SM00746"/>
    </source>
</evidence>
<organism evidence="2 3">
    <name type="scientific">Elizabethkingia occulta</name>
    <dbReference type="NCBI Taxonomy" id="1867263"/>
    <lineage>
        <taxon>Bacteria</taxon>
        <taxon>Pseudomonadati</taxon>
        <taxon>Bacteroidota</taxon>
        <taxon>Flavobacteriia</taxon>
        <taxon>Flavobacteriales</taxon>
        <taxon>Weeksellaceae</taxon>
        <taxon>Elizabethkingia</taxon>
    </lineage>
</organism>
<dbReference type="SMART" id="SM00746">
    <property type="entry name" value="TRASH"/>
    <property type="match status" value="1"/>
</dbReference>
<reference evidence="2 3" key="1">
    <citation type="submission" date="2016-06" db="EMBL/GenBank/DDBJ databases">
        <title>Revisiting the taxonomy of the Elizabethkingia Genus based on Whole-Genome Sequencing, Optical Mapping, and MALDI-TOF.</title>
        <authorList>
            <person name="Nicholson A.C."/>
        </authorList>
    </citation>
    <scope>NUCLEOTIDE SEQUENCE [LARGE SCALE GENOMIC DNA]</scope>
    <source>
        <strain evidence="2 3">G4070</strain>
    </source>
</reference>
<accession>A0A1T3M9E8</accession>
<feature type="domain" description="TRASH" evidence="1">
    <location>
        <begin position="46"/>
        <end position="83"/>
    </location>
</feature>
<evidence type="ECO:0000313" key="3">
    <source>
        <dbReference type="Proteomes" id="UP000190813"/>
    </source>
</evidence>
<dbReference type="SUPFAM" id="SSF47240">
    <property type="entry name" value="Ferritin-like"/>
    <property type="match status" value="1"/>
</dbReference>
<dbReference type="InterPro" id="IPR009078">
    <property type="entry name" value="Ferritin-like_SF"/>
</dbReference>
<dbReference type="AlphaFoldDB" id="A0A1T3M9E8"/>
<keyword evidence="3" id="KW-1185">Reference proteome</keyword>
<dbReference type="Gene3D" id="1.10.620.20">
    <property type="entry name" value="Ribonucleotide Reductase, subunit A"/>
    <property type="match status" value="1"/>
</dbReference>
<proteinExistence type="predicted"/>
<dbReference type="PROSITE" id="PS51257">
    <property type="entry name" value="PROKAR_LIPOPROTEIN"/>
    <property type="match status" value="1"/>
</dbReference>